<accession>A0ABU5XRF8</accession>
<dbReference type="Proteomes" id="UP001299596">
    <property type="component" value="Unassembled WGS sequence"/>
</dbReference>
<dbReference type="SUPFAM" id="SSF51905">
    <property type="entry name" value="FAD/NAD(P)-binding domain"/>
    <property type="match status" value="1"/>
</dbReference>
<comment type="caution">
    <text evidence="1">The sequence shown here is derived from an EMBL/GenBank/DDBJ whole genome shotgun (WGS) entry which is preliminary data.</text>
</comment>
<dbReference type="PANTHER" id="PTHR43422:SF3">
    <property type="entry name" value="THIAMINE THIAZOLE SYNTHASE"/>
    <property type="match status" value="1"/>
</dbReference>
<name>A0ABU5XRF8_9MYCO</name>
<reference evidence="1 2" key="1">
    <citation type="submission" date="2023-12" db="EMBL/GenBank/DDBJ databases">
        <title>Description of new species of Mycobacterium terrae complex isolated from sewage at the Sao Paulo Zoological Park Foundation in Brazil.</title>
        <authorList>
            <person name="Romagnoli C.L."/>
            <person name="Conceicao E.C."/>
            <person name="Machado E."/>
            <person name="Barreto L.B.P.F."/>
            <person name="Sharma A."/>
            <person name="Silva N.M."/>
            <person name="Marques L.E."/>
            <person name="Juliana M.A."/>
            <person name="Lourenco M.C.S."/>
            <person name="Digiampietri L.A."/>
            <person name="Suffys P.N."/>
            <person name="Viana-Niero C."/>
        </authorList>
    </citation>
    <scope>NUCLEOTIDE SEQUENCE [LARGE SCALE GENOMIC DNA]</scope>
    <source>
        <strain evidence="1 2">MYC098</strain>
    </source>
</reference>
<sequence>MALLGERAVVLGASMAGLVAARVLADFYDSVVVVERDVLPDMPAQRRGVPQGRHVHGLLAGGSCALNTLFPGMLDEMVAAGGHLLDDCDLSRVLMRLGGHDLNLAGPFGKPISGYLASRPFLEAHVRQRVRSLGNISLLDGHDVVELLAAKKDRVDGVRVADRGTRCDQELRADLVVDAMGRGGRTPAFLEALGYARPAEERITVEVAYASQLLRIPAGTLAEKLILVGAVPDRPTGGALFACEHQTWILTLAGLAGNEPPTDRAGMIGFAAEFAPPPMMAALQAAEPLTEVSRYRYPASVRRRYDRMLRFPAGLLVCGDSMCSFNPVYGQGMSIAALEAITLRACLSRGSDDLARRFFKASAKPLSAAWQMASGADLALPQVQGRRSIQTRLANRYTRRLLAAAESDGVVAEAFFRVMHLVDPPSRLLRPDILSRVATAERRKPAVPVVPVTEESTHA</sequence>
<evidence type="ECO:0000313" key="2">
    <source>
        <dbReference type="Proteomes" id="UP001299596"/>
    </source>
</evidence>
<proteinExistence type="predicted"/>
<dbReference type="RefSeq" id="WP_225407325.1">
    <property type="nucleotide sequence ID" value="NZ_JAYJJR010000019.1"/>
</dbReference>
<evidence type="ECO:0000313" key="1">
    <source>
        <dbReference type="EMBL" id="MEB3023666.1"/>
    </source>
</evidence>
<dbReference type="PANTHER" id="PTHR43422">
    <property type="entry name" value="THIAMINE THIAZOLE SYNTHASE"/>
    <property type="match status" value="1"/>
</dbReference>
<protein>
    <submittedName>
        <fullName evidence="1">2-polyprenyl-6-methoxyphenol hydroxylase-like oxidoreductase</fullName>
    </submittedName>
</protein>
<dbReference type="EMBL" id="JAYJJR010000019">
    <property type="protein sequence ID" value="MEB3023666.1"/>
    <property type="molecule type" value="Genomic_DNA"/>
</dbReference>
<dbReference type="InterPro" id="IPR036188">
    <property type="entry name" value="FAD/NAD-bd_sf"/>
</dbReference>
<dbReference type="Gene3D" id="3.50.50.60">
    <property type="entry name" value="FAD/NAD(P)-binding domain"/>
    <property type="match status" value="1"/>
</dbReference>
<keyword evidence="2" id="KW-1185">Reference proteome</keyword>
<organism evidence="1 2">
    <name type="scientific">[Mycobacterium] crassicus</name>
    <dbReference type="NCBI Taxonomy" id="2872309"/>
    <lineage>
        <taxon>Bacteria</taxon>
        <taxon>Bacillati</taxon>
        <taxon>Actinomycetota</taxon>
        <taxon>Actinomycetes</taxon>
        <taxon>Mycobacteriales</taxon>
        <taxon>Mycobacteriaceae</taxon>
        <taxon>Mycolicibacter</taxon>
    </lineage>
</organism>
<gene>
    <name evidence="1" type="ORF">K6T79_21830</name>
</gene>